<gene>
    <name evidence="2" type="ORF">CCMP2556_LOCUS41690</name>
</gene>
<name>A0ABP0QG37_9DINO</name>
<evidence type="ECO:0000256" key="1">
    <source>
        <dbReference type="SAM" id="MobiDB-lite"/>
    </source>
</evidence>
<sequence length="157" mass="17516">MPLELLSRSGSATWQATIERERSARLQLRNACRPLPTLSHLDEPPPREPSLSCARPQTEGSRVRLPLSASMACMGLTHGEVTMWAGKSLQQNPQMAAHVFSPKWDMLPRGATTTLTSFANLRRSEPAELVKTSPKVKRQFSLPNHMVSYPETGQWLL</sequence>
<accession>A0ABP0QG37</accession>
<dbReference type="EMBL" id="CAXAMN010024361">
    <property type="protein sequence ID" value="CAK9085957.1"/>
    <property type="molecule type" value="Genomic_DNA"/>
</dbReference>
<reference evidence="2 3" key="1">
    <citation type="submission" date="2024-02" db="EMBL/GenBank/DDBJ databases">
        <authorList>
            <person name="Chen Y."/>
            <person name="Shah S."/>
            <person name="Dougan E. K."/>
            <person name="Thang M."/>
            <person name="Chan C."/>
        </authorList>
    </citation>
    <scope>NUCLEOTIDE SEQUENCE [LARGE SCALE GENOMIC DNA]</scope>
</reference>
<dbReference type="Proteomes" id="UP001642484">
    <property type="component" value="Unassembled WGS sequence"/>
</dbReference>
<evidence type="ECO:0000313" key="2">
    <source>
        <dbReference type="EMBL" id="CAK9085957.1"/>
    </source>
</evidence>
<organism evidence="2 3">
    <name type="scientific">Durusdinium trenchii</name>
    <dbReference type="NCBI Taxonomy" id="1381693"/>
    <lineage>
        <taxon>Eukaryota</taxon>
        <taxon>Sar</taxon>
        <taxon>Alveolata</taxon>
        <taxon>Dinophyceae</taxon>
        <taxon>Suessiales</taxon>
        <taxon>Symbiodiniaceae</taxon>
        <taxon>Durusdinium</taxon>
    </lineage>
</organism>
<feature type="region of interest" description="Disordered" evidence="1">
    <location>
        <begin position="36"/>
        <end position="59"/>
    </location>
</feature>
<comment type="caution">
    <text evidence="2">The sequence shown here is derived from an EMBL/GenBank/DDBJ whole genome shotgun (WGS) entry which is preliminary data.</text>
</comment>
<proteinExistence type="predicted"/>
<keyword evidence="3" id="KW-1185">Reference proteome</keyword>
<evidence type="ECO:0000313" key="3">
    <source>
        <dbReference type="Proteomes" id="UP001642484"/>
    </source>
</evidence>
<protein>
    <submittedName>
        <fullName evidence="2">Uncharacterized protein</fullName>
    </submittedName>
</protein>